<feature type="transmembrane region" description="Helical" evidence="12">
    <location>
        <begin position="7"/>
        <end position="28"/>
    </location>
</feature>
<comment type="similarity">
    <text evidence="2 12">Belongs to the BCAP29/BCAP31 family.</text>
</comment>
<keyword evidence="11 12" id="KW-0472">Membrane</keyword>
<feature type="non-terminal residue" evidence="16">
    <location>
        <position position="1"/>
    </location>
</feature>
<evidence type="ECO:0000256" key="11">
    <source>
        <dbReference type="ARBA" id="ARBA00023136"/>
    </source>
</evidence>
<feature type="non-terminal residue" evidence="16">
    <location>
        <position position="234"/>
    </location>
</feature>
<dbReference type="PANTHER" id="PTHR12701">
    <property type="entry name" value="BCR-ASSOCIATED PROTEIN, BAP"/>
    <property type="match status" value="1"/>
</dbReference>
<evidence type="ECO:0000313" key="17">
    <source>
        <dbReference type="Proteomes" id="UP000669903"/>
    </source>
</evidence>
<keyword evidence="7 12" id="KW-0931">ER-Golgi transport</keyword>
<keyword evidence="9 12" id="KW-1133">Transmembrane helix</keyword>
<evidence type="ECO:0000256" key="8">
    <source>
        <dbReference type="ARBA" id="ARBA00022927"/>
    </source>
</evidence>
<comment type="caution">
    <text evidence="16">The sequence shown here is derived from an EMBL/GenBank/DDBJ whole genome shotgun (WGS) entry which is preliminary data.</text>
</comment>
<evidence type="ECO:0000256" key="7">
    <source>
        <dbReference type="ARBA" id="ARBA00022892"/>
    </source>
</evidence>
<feature type="transmembrane region" description="Helical" evidence="12">
    <location>
        <begin position="103"/>
        <end position="123"/>
    </location>
</feature>
<dbReference type="GO" id="GO:0006886">
    <property type="term" value="P:intracellular protein transport"/>
    <property type="evidence" value="ECO:0007669"/>
    <property type="project" value="UniProtKB-UniRule"/>
</dbReference>
<evidence type="ECO:0000256" key="5">
    <source>
        <dbReference type="ARBA" id="ARBA00022703"/>
    </source>
</evidence>
<keyword evidence="3 12" id="KW-0813">Transport</keyword>
<feature type="compositionally biased region" description="Basic and acidic residues" evidence="13">
    <location>
        <begin position="210"/>
        <end position="222"/>
    </location>
</feature>
<name>A0A836G389_9HYME</name>
<evidence type="ECO:0000259" key="14">
    <source>
        <dbReference type="Pfam" id="PF05529"/>
    </source>
</evidence>
<dbReference type="Pfam" id="PF05529">
    <property type="entry name" value="Bap31"/>
    <property type="match status" value="1"/>
</dbReference>
<keyword evidence="4 12" id="KW-0812">Transmembrane</keyword>
<dbReference type="InterPro" id="IPR008417">
    <property type="entry name" value="BAP29/BAP31"/>
</dbReference>
<proteinExistence type="inferred from homology"/>
<comment type="function">
    <text evidence="12">May play a role in anterograde transport of membrane proteins from the endoplasmic reticulum to the Golgi.</text>
</comment>
<keyword evidence="8 12" id="KW-0653">Protein transport</keyword>
<evidence type="ECO:0000313" key="16">
    <source>
        <dbReference type="EMBL" id="KAG5330308.1"/>
    </source>
</evidence>
<feature type="transmembrane region" description="Helical" evidence="12">
    <location>
        <begin position="48"/>
        <end position="67"/>
    </location>
</feature>
<evidence type="ECO:0000259" key="15">
    <source>
        <dbReference type="Pfam" id="PF18035"/>
    </source>
</evidence>
<accession>A0A836G389</accession>
<feature type="domain" description="Bap31/Bap29 cytoplasmic coiled-coil" evidence="15">
    <location>
        <begin position="185"/>
        <end position="234"/>
    </location>
</feature>
<sequence length="234" mass="26853">MSLQWTLIAGFLYIEVAIVLLLVLPVASPTRWQKFFKSRFLQSLNNQASIYFVVLLGVLVLFLLDAIREMRKYSTNLDHTDHHHQLNLEMQENMRLFRAQRNFYISGFALFLSLVIRRLVILISTQASLLAQNEAAMRQAQSATTTARSLLSQRTIGESAQNDSNEAHDKAVSELKTQIKELQAKNQELESNLTKERKDKEAVKSQAESLTKEYDRLTKEYTKLTQSNGDKKTD</sequence>
<dbReference type="GO" id="GO:0070973">
    <property type="term" value="P:protein localization to endoplasmic reticulum exit site"/>
    <property type="evidence" value="ECO:0007669"/>
    <property type="project" value="UniProtKB-UniRule"/>
</dbReference>
<dbReference type="AlphaFoldDB" id="A0A836G389"/>
<comment type="subcellular location">
    <subcellularLocation>
        <location evidence="1 12">Endoplasmic reticulum membrane</location>
        <topology evidence="1 12">Multi-pass membrane protein</topology>
    </subcellularLocation>
</comment>
<dbReference type="Gene3D" id="1.20.5.110">
    <property type="match status" value="1"/>
</dbReference>
<dbReference type="InterPro" id="IPR040463">
    <property type="entry name" value="BAP29/BAP31_N"/>
</dbReference>
<protein>
    <recommendedName>
        <fullName evidence="12">Endoplasmic reticulum transmembrane protein</fullName>
    </recommendedName>
</protein>
<keyword evidence="5" id="KW-0053">Apoptosis</keyword>
<evidence type="ECO:0000256" key="4">
    <source>
        <dbReference type="ARBA" id="ARBA00022692"/>
    </source>
</evidence>
<evidence type="ECO:0000256" key="13">
    <source>
        <dbReference type="SAM" id="MobiDB-lite"/>
    </source>
</evidence>
<dbReference type="GO" id="GO:0006888">
    <property type="term" value="P:endoplasmic reticulum to Golgi vesicle-mediated transport"/>
    <property type="evidence" value="ECO:0007669"/>
    <property type="project" value="UniProtKB-UniRule"/>
</dbReference>
<evidence type="ECO:0000256" key="12">
    <source>
        <dbReference type="RuleBase" id="RU367026"/>
    </source>
</evidence>
<feature type="compositionally biased region" description="Basic and acidic residues" evidence="13">
    <location>
        <begin position="193"/>
        <end position="203"/>
    </location>
</feature>
<dbReference type="EMBL" id="JAANIC010005860">
    <property type="protein sequence ID" value="KAG5330308.1"/>
    <property type="molecule type" value="Genomic_DNA"/>
</dbReference>
<dbReference type="GO" id="GO:0006915">
    <property type="term" value="P:apoptotic process"/>
    <property type="evidence" value="ECO:0007669"/>
    <property type="project" value="UniProtKB-KW"/>
</dbReference>
<keyword evidence="17" id="KW-1185">Reference proteome</keyword>
<feature type="region of interest" description="Disordered" evidence="13">
    <location>
        <begin position="186"/>
        <end position="234"/>
    </location>
</feature>
<keyword evidence="10" id="KW-0175">Coiled coil</keyword>
<keyword evidence="6 12" id="KW-0256">Endoplasmic reticulum</keyword>
<evidence type="ECO:0000256" key="10">
    <source>
        <dbReference type="ARBA" id="ARBA00023054"/>
    </source>
</evidence>
<evidence type="ECO:0000256" key="3">
    <source>
        <dbReference type="ARBA" id="ARBA00022448"/>
    </source>
</evidence>
<dbReference type="GO" id="GO:0005789">
    <property type="term" value="C:endoplasmic reticulum membrane"/>
    <property type="evidence" value="ECO:0007669"/>
    <property type="project" value="UniProtKB-SubCell"/>
</dbReference>
<reference evidence="16" key="1">
    <citation type="submission" date="2020-03" db="EMBL/GenBank/DDBJ databases">
        <title>Relaxed selection underlies rapid genomic changes in the transitions from sociality to social parasitism in ants.</title>
        <authorList>
            <person name="Bi X."/>
        </authorList>
    </citation>
    <scope>NUCLEOTIDE SEQUENCE</scope>
    <source>
        <strain evidence="16">BGI-DK2014a</strain>
        <tissue evidence="16">Whole body</tissue>
    </source>
</reference>
<dbReference type="Proteomes" id="UP000669903">
    <property type="component" value="Unassembled WGS sequence"/>
</dbReference>
<evidence type="ECO:0000256" key="9">
    <source>
        <dbReference type="ARBA" id="ARBA00022989"/>
    </source>
</evidence>
<organism evidence="16 17">
    <name type="scientific">Acromyrmex charruanus</name>
    <dbReference type="NCBI Taxonomy" id="2715315"/>
    <lineage>
        <taxon>Eukaryota</taxon>
        <taxon>Metazoa</taxon>
        <taxon>Ecdysozoa</taxon>
        <taxon>Arthropoda</taxon>
        <taxon>Hexapoda</taxon>
        <taxon>Insecta</taxon>
        <taxon>Pterygota</taxon>
        <taxon>Neoptera</taxon>
        <taxon>Endopterygota</taxon>
        <taxon>Hymenoptera</taxon>
        <taxon>Apocrita</taxon>
        <taxon>Aculeata</taxon>
        <taxon>Formicoidea</taxon>
        <taxon>Formicidae</taxon>
        <taxon>Myrmicinae</taxon>
        <taxon>Acromyrmex</taxon>
    </lineage>
</organism>
<feature type="domain" description="BAP29/BAP31 transmembrane" evidence="14">
    <location>
        <begin position="1"/>
        <end position="135"/>
    </location>
</feature>
<evidence type="ECO:0000256" key="2">
    <source>
        <dbReference type="ARBA" id="ARBA00007956"/>
    </source>
</evidence>
<evidence type="ECO:0000256" key="1">
    <source>
        <dbReference type="ARBA" id="ARBA00004477"/>
    </source>
</evidence>
<dbReference type="PANTHER" id="PTHR12701:SF20">
    <property type="entry name" value="ENDOPLASMIC RETICULUM TRANSMEMBRANE PROTEIN"/>
    <property type="match status" value="1"/>
</dbReference>
<dbReference type="FunFam" id="1.20.5.110:FF:000011">
    <property type="entry name" value="B-cell receptor-associated protein 29"/>
    <property type="match status" value="1"/>
</dbReference>
<dbReference type="InterPro" id="IPR041672">
    <property type="entry name" value="Bap31/Bap29_C"/>
</dbReference>
<dbReference type="Pfam" id="PF18035">
    <property type="entry name" value="Bap31_Bap29_C"/>
    <property type="match status" value="1"/>
</dbReference>
<evidence type="ECO:0000256" key="6">
    <source>
        <dbReference type="ARBA" id="ARBA00022824"/>
    </source>
</evidence>
<gene>
    <name evidence="16" type="primary">Bcap31</name>
    <name evidence="16" type="ORF">G6Z76_0011016</name>
</gene>